<dbReference type="STRING" id="1513793.SAMN06296036_13050"/>
<keyword evidence="3" id="KW-1185">Reference proteome</keyword>
<reference evidence="3" key="1">
    <citation type="submission" date="2017-04" db="EMBL/GenBank/DDBJ databases">
        <authorList>
            <person name="Varghese N."/>
            <person name="Submissions S."/>
        </authorList>
    </citation>
    <scope>NUCLEOTIDE SEQUENCE [LARGE SCALE GENOMIC DNA]</scope>
    <source>
        <strain evidence="3">RKEM611</strain>
    </source>
</reference>
<organism evidence="2 3">
    <name type="scientific">Pseudobacteriovorax antillogorgiicola</name>
    <dbReference type="NCBI Taxonomy" id="1513793"/>
    <lineage>
        <taxon>Bacteria</taxon>
        <taxon>Pseudomonadati</taxon>
        <taxon>Bdellovibrionota</taxon>
        <taxon>Oligoflexia</taxon>
        <taxon>Oligoflexales</taxon>
        <taxon>Pseudobacteriovoracaceae</taxon>
        <taxon>Pseudobacteriovorax</taxon>
    </lineage>
</organism>
<evidence type="ECO:0000256" key="1">
    <source>
        <dbReference type="SAM" id="Coils"/>
    </source>
</evidence>
<sequence length="273" mass="31900">MIKFVLLSIFLVLVSCKTTNHDVSKRKKVTKSEISKQGTKIEYLACNQGSKQAECFEVKEELKNLQAYIVQLQKNLETTDLELAASQDDLEAKMQTLQRTLDSEQALITSLQDPLKARTNILSSTADDVVWFSDNTDSIDRHKQWHSKLMEHFEDYANAISRLKGDFGDEDVENYRRQSASFLSDYFRAKRYLNRVDNNLKDLEKYLATYEEMKSLYPDLKIDNELSTEELVYAKGQLEPQNRDQWRTENYYQDLKKKINLRVEEILAQKPSQ</sequence>
<proteinExistence type="predicted"/>
<dbReference type="AlphaFoldDB" id="A0A1Y6CLZ8"/>
<feature type="coiled-coil region" evidence="1">
    <location>
        <begin position="55"/>
        <end position="107"/>
    </location>
</feature>
<accession>A0A1Y6CLZ8</accession>
<keyword evidence="1" id="KW-0175">Coiled coil</keyword>
<evidence type="ECO:0000313" key="2">
    <source>
        <dbReference type="EMBL" id="SMF76653.1"/>
    </source>
</evidence>
<dbReference type="EMBL" id="FWZT01000030">
    <property type="protein sequence ID" value="SMF76653.1"/>
    <property type="molecule type" value="Genomic_DNA"/>
</dbReference>
<evidence type="ECO:0000313" key="3">
    <source>
        <dbReference type="Proteomes" id="UP000192907"/>
    </source>
</evidence>
<protein>
    <submittedName>
        <fullName evidence="2">Uncharacterized protein</fullName>
    </submittedName>
</protein>
<name>A0A1Y6CLZ8_9BACT</name>
<gene>
    <name evidence="2" type="ORF">SAMN06296036_13050</name>
</gene>
<dbReference type="PROSITE" id="PS51257">
    <property type="entry name" value="PROKAR_LIPOPROTEIN"/>
    <property type="match status" value="1"/>
</dbReference>
<dbReference type="Proteomes" id="UP000192907">
    <property type="component" value="Unassembled WGS sequence"/>
</dbReference>
<dbReference type="RefSeq" id="WP_132324934.1">
    <property type="nucleotide sequence ID" value="NZ_FWZT01000030.1"/>
</dbReference>